<proteinExistence type="predicted"/>
<reference evidence="1" key="1">
    <citation type="journal article" date="2021" name="Proc. Natl. Acad. Sci. U.S.A.">
        <title>A Catalog of Tens of Thousands of Viruses from Human Metagenomes Reveals Hidden Associations with Chronic Diseases.</title>
        <authorList>
            <person name="Tisza M.J."/>
            <person name="Buck C.B."/>
        </authorList>
    </citation>
    <scope>NUCLEOTIDE SEQUENCE</scope>
    <source>
        <strain evidence="1">Ctxyw6</strain>
    </source>
</reference>
<evidence type="ECO:0000313" key="1">
    <source>
        <dbReference type="EMBL" id="DAF87574.1"/>
    </source>
</evidence>
<organism evidence="1">
    <name type="scientific">Siphoviridae sp. ctxyw6</name>
    <dbReference type="NCBI Taxonomy" id="2825742"/>
    <lineage>
        <taxon>Viruses</taxon>
        <taxon>Duplodnaviria</taxon>
        <taxon>Heunggongvirae</taxon>
        <taxon>Uroviricota</taxon>
        <taxon>Caudoviricetes</taxon>
    </lineage>
</organism>
<protein>
    <submittedName>
        <fullName evidence="1">Uncharacterized protein</fullName>
    </submittedName>
</protein>
<name>A0A8S5TZE7_9CAUD</name>
<accession>A0A8S5TZE7</accession>
<dbReference type="EMBL" id="BK015963">
    <property type="protein sequence ID" value="DAF87574.1"/>
    <property type="molecule type" value="Genomic_DNA"/>
</dbReference>
<sequence length="30" mass="3773">MIYTQVTIIVYHTHLFKSRKDVYFYVDKTY</sequence>